<dbReference type="InterPro" id="IPR051938">
    <property type="entry name" value="Apopto_cytoskel_mod"/>
</dbReference>
<keyword evidence="3" id="KW-1133">Transmembrane helix</keyword>
<evidence type="ECO:0000313" key="5">
    <source>
        <dbReference type="EMBL" id="OTA03637.1"/>
    </source>
</evidence>
<name>A0A2H2Z6F1_TRIPA</name>
<evidence type="ECO:0000256" key="3">
    <source>
        <dbReference type="SAM" id="Phobius"/>
    </source>
</evidence>
<dbReference type="InterPro" id="IPR036869">
    <property type="entry name" value="J_dom_sf"/>
</dbReference>
<dbReference type="SUPFAM" id="SSF46565">
    <property type="entry name" value="Chaperone J-domain"/>
    <property type="match status" value="1"/>
</dbReference>
<proteinExistence type="predicted"/>
<protein>
    <recommendedName>
        <fullName evidence="4">J domain-containing protein</fullName>
    </recommendedName>
</protein>
<feature type="transmembrane region" description="Helical" evidence="3">
    <location>
        <begin position="326"/>
        <end position="348"/>
    </location>
</feature>
<keyword evidence="3" id="KW-0472">Membrane</keyword>
<feature type="region of interest" description="Disordered" evidence="2">
    <location>
        <begin position="159"/>
        <end position="308"/>
    </location>
</feature>
<dbReference type="AlphaFoldDB" id="A0A2H2Z6F1"/>
<feature type="compositionally biased region" description="Gly residues" evidence="2">
    <location>
        <begin position="259"/>
        <end position="272"/>
    </location>
</feature>
<dbReference type="PRINTS" id="PR00625">
    <property type="entry name" value="JDOMAIN"/>
</dbReference>
<feature type="compositionally biased region" description="Low complexity" evidence="2">
    <location>
        <begin position="226"/>
        <end position="237"/>
    </location>
</feature>
<dbReference type="PROSITE" id="PS50076">
    <property type="entry name" value="DNAJ_2"/>
    <property type="match status" value="1"/>
</dbReference>
<feature type="compositionally biased region" description="Basic and acidic residues" evidence="2">
    <location>
        <begin position="278"/>
        <end position="304"/>
    </location>
</feature>
<dbReference type="Pfam" id="PF00226">
    <property type="entry name" value="DnaJ"/>
    <property type="match status" value="1"/>
</dbReference>
<reference evidence="5 6" key="1">
    <citation type="journal article" date="2015" name="Genome Announc.">
        <title>Genome sequence and annotation of Trichoderma parareesei, the ancestor of the cellulase producer Trichoderma reesei.</title>
        <authorList>
            <person name="Yang D."/>
            <person name="Pomraning K."/>
            <person name="Kopchinskiy A."/>
            <person name="Karimi Aghcheh R."/>
            <person name="Atanasova L."/>
            <person name="Chenthamara K."/>
            <person name="Baker S.E."/>
            <person name="Zhang R."/>
            <person name="Shen Q."/>
            <person name="Freitag M."/>
            <person name="Kubicek C.P."/>
            <person name="Druzhinina I.S."/>
        </authorList>
    </citation>
    <scope>NUCLEOTIDE SEQUENCE [LARGE SCALE GENOMIC DNA]</scope>
    <source>
        <strain evidence="5 6">CBS 125925</strain>
    </source>
</reference>
<dbReference type="CDD" id="cd06257">
    <property type="entry name" value="DnaJ"/>
    <property type="match status" value="1"/>
</dbReference>
<dbReference type="OrthoDB" id="10250354at2759"/>
<comment type="caution">
    <text evidence="5">The sequence shown here is derived from an EMBL/GenBank/DDBJ whole genome shotgun (WGS) entry which is preliminary data.</text>
</comment>
<feature type="compositionally biased region" description="Low complexity" evidence="2">
    <location>
        <begin position="244"/>
        <end position="258"/>
    </location>
</feature>
<dbReference type="InterPro" id="IPR001623">
    <property type="entry name" value="DnaJ_domain"/>
</dbReference>
<evidence type="ECO:0000259" key="4">
    <source>
        <dbReference type="PROSITE" id="PS50076"/>
    </source>
</evidence>
<evidence type="ECO:0000313" key="6">
    <source>
        <dbReference type="Proteomes" id="UP000219286"/>
    </source>
</evidence>
<dbReference type="PANTHER" id="PTHR44145:SF3">
    <property type="entry name" value="DNAJ HOMOLOG SUBFAMILY A MEMBER 3, MITOCHONDRIAL"/>
    <property type="match status" value="1"/>
</dbReference>
<gene>
    <name evidence="5" type="ORF">A9Z42_0041300</name>
</gene>
<evidence type="ECO:0000256" key="1">
    <source>
        <dbReference type="ARBA" id="ARBA00023186"/>
    </source>
</evidence>
<dbReference type="SMART" id="SM00271">
    <property type="entry name" value="DnaJ"/>
    <property type="match status" value="1"/>
</dbReference>
<keyword evidence="6" id="KW-1185">Reference proteome</keyword>
<accession>A0A2H2Z6F1</accession>
<dbReference type="EMBL" id="LFMI01000426">
    <property type="protein sequence ID" value="OTA03637.1"/>
    <property type="molecule type" value="Genomic_DNA"/>
</dbReference>
<feature type="domain" description="J" evidence="4">
    <location>
        <begin position="88"/>
        <end position="153"/>
    </location>
</feature>
<feature type="compositionally biased region" description="Basic residues" evidence="2">
    <location>
        <begin position="160"/>
        <end position="176"/>
    </location>
</feature>
<organism evidence="5 6">
    <name type="scientific">Trichoderma parareesei</name>
    <name type="common">Filamentous fungus</name>
    <dbReference type="NCBI Taxonomy" id="858221"/>
    <lineage>
        <taxon>Eukaryota</taxon>
        <taxon>Fungi</taxon>
        <taxon>Dikarya</taxon>
        <taxon>Ascomycota</taxon>
        <taxon>Pezizomycotina</taxon>
        <taxon>Sordariomycetes</taxon>
        <taxon>Hypocreomycetidae</taxon>
        <taxon>Hypocreales</taxon>
        <taxon>Hypocreaceae</taxon>
        <taxon>Trichoderma</taxon>
    </lineage>
</organism>
<dbReference type="Proteomes" id="UP000219286">
    <property type="component" value="Unassembled WGS sequence"/>
</dbReference>
<keyword evidence="1" id="KW-0143">Chaperone</keyword>
<dbReference type="PANTHER" id="PTHR44145">
    <property type="entry name" value="DNAJ HOMOLOG SUBFAMILY A MEMBER 3, MITOCHONDRIAL"/>
    <property type="match status" value="1"/>
</dbReference>
<sequence>MPPRFPHTLAAVPSSSLVQLPTLSSRRRLCVNTGDVVTRAHFHGRCRLDPAGLGHRGGFFFFFFFEVDRKRSFHASRHLRKSALEGKNHYERLKVSTNATPAEIKKSFYALSKTHHPDANRSDPNASHNFSLLSESYTVLSNASRRATYDRDVLRLHEHGHGHHGHHHPHHHHHGSYHSTNPAGGRPPSGLSRRRGTFRGPPPSFYRSGGYGAHAEKRHQAHEESTGGAASSSSSSTRANPWDTSAFHHAHTSSSAAAAGGGGGGTYGGMGPGSSPFRQDDDRDVPPHWDRAGHARTHEHQDRRRWQRQRRAVGDDGIEFEPQTSLAGHFLIVAGILAATFVAPAVYLQFMRLGRRKKEEGG</sequence>
<dbReference type="Gene3D" id="1.10.287.110">
    <property type="entry name" value="DnaJ domain"/>
    <property type="match status" value="1"/>
</dbReference>
<evidence type="ECO:0000256" key="2">
    <source>
        <dbReference type="SAM" id="MobiDB-lite"/>
    </source>
</evidence>
<keyword evidence="3" id="KW-0812">Transmembrane</keyword>